<accession>A0AAN5DEM2</accession>
<evidence type="ECO:0000256" key="1">
    <source>
        <dbReference type="SAM" id="MobiDB-lite"/>
    </source>
</evidence>
<keyword evidence="3" id="KW-1185">Reference proteome</keyword>
<reference evidence="3" key="1">
    <citation type="submission" date="2022-10" db="EMBL/GenBank/DDBJ databases">
        <title>Genome assembly of Pristionchus species.</title>
        <authorList>
            <person name="Yoshida K."/>
            <person name="Sommer R.J."/>
        </authorList>
    </citation>
    <scope>NUCLEOTIDE SEQUENCE [LARGE SCALE GENOMIC DNA]</scope>
    <source>
        <strain evidence="3">RS5460</strain>
    </source>
</reference>
<sequence length="219" mass="24026">NLYHNSQYTNELFIAYNIHPRILLSLASVESSASSLRASEASRASHRTSGESTCTWWHGWSSGGDDEISQFWTHRINGGLDLLASLHHCEILCVLERSQLVNSLLQLPDGSGEIGTTLRLLSLHCGLELGHFLLDSICGRPRLDCSLELCLRLVLVSEQLEEGFSAVLGDVCEEGRTEIDTSMSSWSSTESSHSSIESALVSSNHAEGRKNDSKTVHSE</sequence>
<proteinExistence type="predicted"/>
<feature type="compositionally biased region" description="Low complexity" evidence="1">
    <location>
        <begin position="182"/>
        <end position="203"/>
    </location>
</feature>
<evidence type="ECO:0000313" key="2">
    <source>
        <dbReference type="EMBL" id="GMR61280.1"/>
    </source>
</evidence>
<dbReference type="EMBL" id="BTRK01000006">
    <property type="protein sequence ID" value="GMR61280.1"/>
    <property type="molecule type" value="Genomic_DNA"/>
</dbReference>
<feature type="non-terminal residue" evidence="2">
    <location>
        <position position="1"/>
    </location>
</feature>
<gene>
    <name evidence="2" type="ORF">PMAYCL1PPCAC_31475</name>
</gene>
<feature type="region of interest" description="Disordered" evidence="1">
    <location>
        <begin position="182"/>
        <end position="219"/>
    </location>
</feature>
<feature type="non-terminal residue" evidence="2">
    <location>
        <position position="219"/>
    </location>
</feature>
<protein>
    <submittedName>
        <fullName evidence="2">Uncharacterized protein</fullName>
    </submittedName>
</protein>
<name>A0AAN5DEM2_9BILA</name>
<dbReference type="Proteomes" id="UP001328107">
    <property type="component" value="Unassembled WGS sequence"/>
</dbReference>
<comment type="caution">
    <text evidence="2">The sequence shown here is derived from an EMBL/GenBank/DDBJ whole genome shotgun (WGS) entry which is preliminary data.</text>
</comment>
<organism evidence="2 3">
    <name type="scientific">Pristionchus mayeri</name>
    <dbReference type="NCBI Taxonomy" id="1317129"/>
    <lineage>
        <taxon>Eukaryota</taxon>
        <taxon>Metazoa</taxon>
        <taxon>Ecdysozoa</taxon>
        <taxon>Nematoda</taxon>
        <taxon>Chromadorea</taxon>
        <taxon>Rhabditida</taxon>
        <taxon>Rhabditina</taxon>
        <taxon>Diplogasteromorpha</taxon>
        <taxon>Diplogasteroidea</taxon>
        <taxon>Neodiplogasteridae</taxon>
        <taxon>Pristionchus</taxon>
    </lineage>
</organism>
<dbReference type="AlphaFoldDB" id="A0AAN5DEM2"/>
<feature type="compositionally biased region" description="Basic and acidic residues" evidence="1">
    <location>
        <begin position="206"/>
        <end position="219"/>
    </location>
</feature>
<evidence type="ECO:0000313" key="3">
    <source>
        <dbReference type="Proteomes" id="UP001328107"/>
    </source>
</evidence>